<dbReference type="SUPFAM" id="SSF50044">
    <property type="entry name" value="SH3-domain"/>
    <property type="match status" value="1"/>
</dbReference>
<name>V4A6E8_LOTGI</name>
<dbReference type="KEGG" id="lgi:LOTGIDRAFT_231098"/>
<dbReference type="OrthoDB" id="5963205at2759"/>
<reference evidence="3 4" key="1">
    <citation type="journal article" date="2013" name="Nature">
        <title>Insights into bilaterian evolution from three spiralian genomes.</title>
        <authorList>
            <person name="Simakov O."/>
            <person name="Marletaz F."/>
            <person name="Cho S.J."/>
            <person name="Edsinger-Gonzales E."/>
            <person name="Havlak P."/>
            <person name="Hellsten U."/>
            <person name="Kuo D.H."/>
            <person name="Larsson T."/>
            <person name="Lv J."/>
            <person name="Arendt D."/>
            <person name="Savage R."/>
            <person name="Osoegawa K."/>
            <person name="de Jong P."/>
            <person name="Grimwood J."/>
            <person name="Chapman J.A."/>
            <person name="Shapiro H."/>
            <person name="Aerts A."/>
            <person name="Otillar R.P."/>
            <person name="Terry A.Y."/>
            <person name="Boore J.L."/>
            <person name="Grigoriev I.V."/>
            <person name="Lindberg D.R."/>
            <person name="Seaver E.C."/>
            <person name="Weisblat D.A."/>
            <person name="Putnam N.H."/>
            <person name="Rokhsar D.S."/>
        </authorList>
    </citation>
    <scope>NUCLEOTIDE SEQUENCE [LARGE SCALE GENOMIC DNA]</scope>
</reference>
<feature type="domain" description="SH3" evidence="2">
    <location>
        <begin position="6"/>
        <end position="68"/>
    </location>
</feature>
<dbReference type="HOGENOM" id="CLU_1867412_0_0_1"/>
<dbReference type="Pfam" id="PF07653">
    <property type="entry name" value="SH3_2"/>
    <property type="match status" value="1"/>
</dbReference>
<dbReference type="InterPro" id="IPR001452">
    <property type="entry name" value="SH3_domain"/>
</dbReference>
<protein>
    <recommendedName>
        <fullName evidence="2">SH3 domain-containing protein</fullName>
    </recommendedName>
</protein>
<dbReference type="AlphaFoldDB" id="V4A6E8"/>
<evidence type="ECO:0000259" key="2">
    <source>
        <dbReference type="Pfam" id="PF07653"/>
    </source>
</evidence>
<dbReference type="CTD" id="20248471"/>
<evidence type="ECO:0000256" key="1">
    <source>
        <dbReference type="ARBA" id="ARBA00022443"/>
    </source>
</evidence>
<gene>
    <name evidence="3" type="ORF">LOTGIDRAFT_231098</name>
</gene>
<dbReference type="InterPro" id="IPR036028">
    <property type="entry name" value="SH3-like_dom_sf"/>
</dbReference>
<dbReference type="EMBL" id="KB201037">
    <property type="protein sequence ID" value="ESO99483.1"/>
    <property type="molecule type" value="Genomic_DNA"/>
</dbReference>
<dbReference type="RefSeq" id="XP_009049970.1">
    <property type="nucleotide sequence ID" value="XM_009051722.1"/>
</dbReference>
<keyword evidence="1" id="KW-0728">SH3 domain</keyword>
<dbReference type="GeneID" id="20248471"/>
<keyword evidence="4" id="KW-1185">Reference proteome</keyword>
<accession>V4A6E8</accession>
<sequence length="137" mass="15368">MEVYEAIADFVRPTENPYQKSPGSYNNVLEFCKGDQFEIFHSGTLTQWWGAKALKDSTTGYVPAKYMKYVKKLDGSDIPENYIIFEPIFFLKTLELLTTRTSTGSLNLGATSLATTVLGHGNMGIFIYKKGMVKVEC</sequence>
<proteinExistence type="predicted"/>
<evidence type="ECO:0000313" key="3">
    <source>
        <dbReference type="EMBL" id="ESO99483.1"/>
    </source>
</evidence>
<evidence type="ECO:0000313" key="4">
    <source>
        <dbReference type="Proteomes" id="UP000030746"/>
    </source>
</evidence>
<dbReference type="Gene3D" id="2.30.30.40">
    <property type="entry name" value="SH3 Domains"/>
    <property type="match status" value="1"/>
</dbReference>
<organism evidence="3 4">
    <name type="scientific">Lottia gigantea</name>
    <name type="common">Giant owl limpet</name>
    <dbReference type="NCBI Taxonomy" id="225164"/>
    <lineage>
        <taxon>Eukaryota</taxon>
        <taxon>Metazoa</taxon>
        <taxon>Spiralia</taxon>
        <taxon>Lophotrochozoa</taxon>
        <taxon>Mollusca</taxon>
        <taxon>Gastropoda</taxon>
        <taxon>Patellogastropoda</taxon>
        <taxon>Lottioidea</taxon>
        <taxon>Lottiidae</taxon>
        <taxon>Lottia</taxon>
    </lineage>
</organism>
<dbReference type="Proteomes" id="UP000030746">
    <property type="component" value="Unassembled WGS sequence"/>
</dbReference>